<protein>
    <submittedName>
        <fullName evidence="1">Uncharacterized protein</fullName>
    </submittedName>
</protein>
<accession>A0ACB8Q9K2</accession>
<sequence length="393" mass="41693">MQSSHGLSRKISRNLYPQNWVCGSGGGEQDVRSRRERSSANGIETAEARSMASNGRHSGAVTPDARSSVATGDTRLTTLNTHSATTDARARYDGTRLHGLWPQNWVCGADGDAMSVYTPEPKHAPFQGQQHSSRSKEDRADDYAGRVTVSRGLRPQSWVCGGCCADTGAMSVCEPEPGPGPESEHADVMSFRSGSVQSVHAGWPNADANASIRGLLGRDSVHADSSAASSGRATFSSTVPSLYSGTAAAPSTRVREDSMRSGTSSKTHLERRILNPPPSLRGFDITVDDATEPVLAPEPDFTPLSPIPTLAAPMSVRSRCTSVTSALSDNERMPRPYARRESSAAEPRALSPPPYHTDRRPSGVPPAGDQSSVDGQSVASSRSGGGRSFKFPF</sequence>
<dbReference type="EMBL" id="MU273749">
    <property type="protein sequence ID" value="KAI0028479.1"/>
    <property type="molecule type" value="Genomic_DNA"/>
</dbReference>
<keyword evidence="2" id="KW-1185">Reference proteome</keyword>
<reference evidence="1" key="2">
    <citation type="journal article" date="2022" name="New Phytol.">
        <title>Evolutionary transition to the ectomycorrhizal habit in the genomes of a hyperdiverse lineage of mushroom-forming fungi.</title>
        <authorList>
            <person name="Looney B."/>
            <person name="Miyauchi S."/>
            <person name="Morin E."/>
            <person name="Drula E."/>
            <person name="Courty P.E."/>
            <person name="Kohler A."/>
            <person name="Kuo A."/>
            <person name="LaButti K."/>
            <person name="Pangilinan J."/>
            <person name="Lipzen A."/>
            <person name="Riley R."/>
            <person name="Andreopoulos W."/>
            <person name="He G."/>
            <person name="Johnson J."/>
            <person name="Nolan M."/>
            <person name="Tritt A."/>
            <person name="Barry K.W."/>
            <person name="Grigoriev I.V."/>
            <person name="Nagy L.G."/>
            <person name="Hibbett D."/>
            <person name="Henrissat B."/>
            <person name="Matheny P.B."/>
            <person name="Labbe J."/>
            <person name="Martin F.M."/>
        </authorList>
    </citation>
    <scope>NUCLEOTIDE SEQUENCE</scope>
    <source>
        <strain evidence="1">EC-137</strain>
    </source>
</reference>
<reference evidence="1" key="1">
    <citation type="submission" date="2021-02" db="EMBL/GenBank/DDBJ databases">
        <authorList>
            <consortium name="DOE Joint Genome Institute"/>
            <person name="Ahrendt S."/>
            <person name="Looney B.P."/>
            <person name="Miyauchi S."/>
            <person name="Morin E."/>
            <person name="Drula E."/>
            <person name="Courty P.E."/>
            <person name="Chicoki N."/>
            <person name="Fauchery L."/>
            <person name="Kohler A."/>
            <person name="Kuo A."/>
            <person name="Labutti K."/>
            <person name="Pangilinan J."/>
            <person name="Lipzen A."/>
            <person name="Riley R."/>
            <person name="Andreopoulos W."/>
            <person name="He G."/>
            <person name="Johnson J."/>
            <person name="Barry K.W."/>
            <person name="Grigoriev I.V."/>
            <person name="Nagy L."/>
            <person name="Hibbett D."/>
            <person name="Henrissat B."/>
            <person name="Matheny P.B."/>
            <person name="Labbe J."/>
            <person name="Martin F."/>
        </authorList>
    </citation>
    <scope>NUCLEOTIDE SEQUENCE</scope>
    <source>
        <strain evidence="1">EC-137</strain>
    </source>
</reference>
<organism evidence="1 2">
    <name type="scientific">Vararia minispora EC-137</name>
    <dbReference type="NCBI Taxonomy" id="1314806"/>
    <lineage>
        <taxon>Eukaryota</taxon>
        <taxon>Fungi</taxon>
        <taxon>Dikarya</taxon>
        <taxon>Basidiomycota</taxon>
        <taxon>Agaricomycotina</taxon>
        <taxon>Agaricomycetes</taxon>
        <taxon>Russulales</taxon>
        <taxon>Lachnocladiaceae</taxon>
        <taxon>Vararia</taxon>
    </lineage>
</organism>
<gene>
    <name evidence="1" type="ORF">K488DRAFT_89701</name>
</gene>
<evidence type="ECO:0000313" key="1">
    <source>
        <dbReference type="EMBL" id="KAI0028479.1"/>
    </source>
</evidence>
<evidence type="ECO:0000313" key="2">
    <source>
        <dbReference type="Proteomes" id="UP000814128"/>
    </source>
</evidence>
<proteinExistence type="predicted"/>
<name>A0ACB8Q9K2_9AGAM</name>
<dbReference type="Proteomes" id="UP000814128">
    <property type="component" value="Unassembled WGS sequence"/>
</dbReference>
<comment type="caution">
    <text evidence="1">The sequence shown here is derived from an EMBL/GenBank/DDBJ whole genome shotgun (WGS) entry which is preliminary data.</text>
</comment>